<accession>A0A1V9Y7K2</accession>
<comment type="caution">
    <text evidence="1">The sequence shown here is derived from an EMBL/GenBank/DDBJ whole genome shotgun (WGS) entry which is preliminary data.</text>
</comment>
<reference evidence="1 2" key="1">
    <citation type="journal article" date="2014" name="Genome Biol. Evol.">
        <title>The secreted proteins of Achlya hypogyna and Thraustotheca clavata identify the ancestral oomycete secretome and reveal gene acquisitions by horizontal gene transfer.</title>
        <authorList>
            <person name="Misner I."/>
            <person name="Blouin N."/>
            <person name="Leonard G."/>
            <person name="Richards T.A."/>
            <person name="Lane C.E."/>
        </authorList>
    </citation>
    <scope>NUCLEOTIDE SEQUENCE [LARGE SCALE GENOMIC DNA]</scope>
    <source>
        <strain evidence="1 2">ATCC 34112</strain>
    </source>
</reference>
<sequence>MEVIINSLVGSLRLNAANIKAICANKIGIDGTTYSEDAEPCMDFHVDMKDEQRSDVRFFNTIKGSNESPFDTPNANFGKRAVNFRQFIQHRAMESQWKSKSISEFAKYLQLVWQCIMELDFQLNFNAAHERISYDILM</sequence>
<protein>
    <submittedName>
        <fullName evidence="1">Uncharacterized protein</fullName>
    </submittedName>
</protein>
<organism evidence="1 2">
    <name type="scientific">Thraustotheca clavata</name>
    <dbReference type="NCBI Taxonomy" id="74557"/>
    <lineage>
        <taxon>Eukaryota</taxon>
        <taxon>Sar</taxon>
        <taxon>Stramenopiles</taxon>
        <taxon>Oomycota</taxon>
        <taxon>Saprolegniomycetes</taxon>
        <taxon>Saprolegniales</taxon>
        <taxon>Achlyaceae</taxon>
        <taxon>Thraustotheca</taxon>
    </lineage>
</organism>
<evidence type="ECO:0000313" key="2">
    <source>
        <dbReference type="Proteomes" id="UP000243217"/>
    </source>
</evidence>
<dbReference type="AlphaFoldDB" id="A0A1V9Y7K2"/>
<name>A0A1V9Y7K2_9STRA</name>
<proteinExistence type="predicted"/>
<evidence type="ECO:0000313" key="1">
    <source>
        <dbReference type="EMBL" id="OQR81705.1"/>
    </source>
</evidence>
<dbReference type="EMBL" id="JNBS01004924">
    <property type="protein sequence ID" value="OQR81705.1"/>
    <property type="molecule type" value="Genomic_DNA"/>
</dbReference>
<keyword evidence="2" id="KW-1185">Reference proteome</keyword>
<dbReference type="Proteomes" id="UP000243217">
    <property type="component" value="Unassembled WGS sequence"/>
</dbReference>
<gene>
    <name evidence="1" type="ORF">THRCLA_11493</name>
</gene>